<dbReference type="GeneID" id="93170596"/>
<evidence type="ECO:0000313" key="1">
    <source>
        <dbReference type="EMBL" id="MDR8755430.1"/>
    </source>
</evidence>
<organism evidence="2 3">
    <name type="scientific">Burkholderia pseudomultivorans</name>
    <dbReference type="NCBI Taxonomy" id="1207504"/>
    <lineage>
        <taxon>Bacteria</taxon>
        <taxon>Pseudomonadati</taxon>
        <taxon>Pseudomonadota</taxon>
        <taxon>Betaproteobacteria</taxon>
        <taxon>Burkholderiales</taxon>
        <taxon>Burkholderiaceae</taxon>
        <taxon>Burkholderia</taxon>
        <taxon>Burkholderia cepacia complex</taxon>
    </lineage>
</organism>
<dbReference type="Proteomes" id="UP001248067">
    <property type="component" value="Unassembled WGS sequence"/>
</dbReference>
<dbReference type="AlphaFoldDB" id="A0A6P2M598"/>
<dbReference type="RefSeq" id="WP_174902965.1">
    <property type="nucleotide sequence ID" value="NZ_CABVPP010000026.1"/>
</dbReference>
<proteinExistence type="predicted"/>
<reference evidence="1 4" key="1">
    <citation type="submission" date="2019-06" db="EMBL/GenBank/DDBJ databases">
        <title>Evolution of Burkholderia multivorans in the lungs of Cystic Fibrosis patients.</title>
        <authorList>
            <person name="Moreira L.M."/>
        </authorList>
    </citation>
    <scope>NUCLEOTIDE SEQUENCE [LARGE SCALE GENOMIC DNA]</scope>
    <source>
        <strain evidence="1 4">VC13239</strain>
    </source>
</reference>
<name>A0A6P2M598_9BURK</name>
<evidence type="ECO:0000313" key="3">
    <source>
        <dbReference type="Proteomes" id="UP000494162"/>
    </source>
</evidence>
<protein>
    <submittedName>
        <fullName evidence="2">Uncharacterized protein</fullName>
    </submittedName>
</protein>
<dbReference type="EMBL" id="VJSY01000029">
    <property type="protein sequence ID" value="MDR8755430.1"/>
    <property type="molecule type" value="Genomic_DNA"/>
</dbReference>
<evidence type="ECO:0000313" key="4">
    <source>
        <dbReference type="Proteomes" id="UP001248067"/>
    </source>
</evidence>
<gene>
    <name evidence="2" type="ORF">BPS26883_03566</name>
    <name evidence="1" type="ORF">FEQ00_03860</name>
</gene>
<reference evidence="2 3" key="2">
    <citation type="submission" date="2019-09" db="EMBL/GenBank/DDBJ databases">
        <authorList>
            <person name="Depoorter E."/>
        </authorList>
    </citation>
    <scope>NUCLEOTIDE SEQUENCE [LARGE SCALE GENOMIC DNA]</scope>
    <source>
        <strain evidence="2">LMG 26883</strain>
    </source>
</reference>
<keyword evidence="4" id="KW-1185">Reference proteome</keyword>
<accession>A0A6P2M598</accession>
<evidence type="ECO:0000313" key="2">
    <source>
        <dbReference type="EMBL" id="VWB74932.1"/>
    </source>
</evidence>
<dbReference type="Proteomes" id="UP000494162">
    <property type="component" value="Unassembled WGS sequence"/>
</dbReference>
<sequence>MTSELQRRFTEALTPRPVMARHDILRWKAFNSAQLEFFVRFTGDWACKIHCAKDTYDPALVLAFLNTLTAAQVSAVSAARPIDLFSSDVLRQTAFDLGVLVHSSLINGSISNETDRIRCSAVYTAFPAYRCEIPLHDPSDEIDYRLRKIIHWANWRRPPAPALRARFWLPSGVASEDQENLCVFRLNDIELVIADAVNVGGTVDVENFEGVHVHLEFAKGRCEIELGEAGRIMAGEAALDWVRTFTIKGSHAVD</sequence>
<dbReference type="EMBL" id="CABVPP010000026">
    <property type="protein sequence ID" value="VWB74932.1"/>
    <property type="molecule type" value="Genomic_DNA"/>
</dbReference>